<dbReference type="OrthoDB" id="19159at2759"/>
<reference evidence="2" key="1">
    <citation type="journal article" date="2020" name="Stud. Mycol.">
        <title>101 Dothideomycetes genomes: a test case for predicting lifestyles and emergence of pathogens.</title>
        <authorList>
            <person name="Haridas S."/>
            <person name="Albert R."/>
            <person name="Binder M."/>
            <person name="Bloem J."/>
            <person name="Labutti K."/>
            <person name="Salamov A."/>
            <person name="Andreopoulos B."/>
            <person name="Baker S."/>
            <person name="Barry K."/>
            <person name="Bills G."/>
            <person name="Bluhm B."/>
            <person name="Cannon C."/>
            <person name="Castanera R."/>
            <person name="Culley D."/>
            <person name="Daum C."/>
            <person name="Ezra D."/>
            <person name="Gonzalez J."/>
            <person name="Henrissat B."/>
            <person name="Kuo A."/>
            <person name="Liang C."/>
            <person name="Lipzen A."/>
            <person name="Lutzoni F."/>
            <person name="Magnuson J."/>
            <person name="Mondo S."/>
            <person name="Nolan M."/>
            <person name="Ohm R."/>
            <person name="Pangilinan J."/>
            <person name="Park H.-J."/>
            <person name="Ramirez L."/>
            <person name="Alfaro M."/>
            <person name="Sun H."/>
            <person name="Tritt A."/>
            <person name="Yoshinaga Y."/>
            <person name="Zwiers L.-H."/>
            <person name="Turgeon B."/>
            <person name="Goodwin S."/>
            <person name="Spatafora J."/>
            <person name="Crous P."/>
            <person name="Grigoriev I."/>
        </authorList>
    </citation>
    <scope>NUCLEOTIDE SEQUENCE</scope>
    <source>
        <strain evidence="2">CBS 130266</strain>
    </source>
</reference>
<dbReference type="PANTHER" id="PTHR35140">
    <property type="entry name" value="MITOTIC CHECK POINT PROTEIN BFA1"/>
    <property type="match status" value="1"/>
</dbReference>
<feature type="region of interest" description="Disordered" evidence="1">
    <location>
        <begin position="761"/>
        <end position="786"/>
    </location>
</feature>
<dbReference type="Proteomes" id="UP000800235">
    <property type="component" value="Unassembled WGS sequence"/>
</dbReference>
<evidence type="ECO:0000256" key="1">
    <source>
        <dbReference type="SAM" id="MobiDB-lite"/>
    </source>
</evidence>
<feature type="compositionally biased region" description="Basic and acidic residues" evidence="1">
    <location>
        <begin position="207"/>
        <end position="223"/>
    </location>
</feature>
<dbReference type="AlphaFoldDB" id="A0A9P4NH53"/>
<feature type="region of interest" description="Disordered" evidence="1">
    <location>
        <begin position="292"/>
        <end position="311"/>
    </location>
</feature>
<proteinExistence type="predicted"/>
<keyword evidence="3" id="KW-1185">Reference proteome</keyword>
<feature type="region of interest" description="Disordered" evidence="1">
    <location>
        <begin position="94"/>
        <end position="257"/>
    </location>
</feature>
<dbReference type="GO" id="GO:1990334">
    <property type="term" value="C:Bfa1-Bub2 complex"/>
    <property type="evidence" value="ECO:0007669"/>
    <property type="project" value="InterPro"/>
</dbReference>
<dbReference type="GO" id="GO:0031578">
    <property type="term" value="P:mitotic spindle orientation checkpoint signaling"/>
    <property type="evidence" value="ECO:0007669"/>
    <property type="project" value="TreeGrafter"/>
</dbReference>
<feature type="compositionally biased region" description="Acidic residues" evidence="1">
    <location>
        <begin position="1"/>
        <end position="13"/>
    </location>
</feature>
<gene>
    <name evidence="2" type="ORF">EJ08DRAFT_519202</name>
</gene>
<evidence type="ECO:0008006" key="4">
    <source>
        <dbReference type="Google" id="ProtNLM"/>
    </source>
</evidence>
<comment type="caution">
    <text evidence="2">The sequence shown here is derived from an EMBL/GenBank/DDBJ whole genome shotgun (WGS) entry which is preliminary data.</text>
</comment>
<feature type="region of interest" description="Disordered" evidence="1">
    <location>
        <begin position="657"/>
        <end position="698"/>
    </location>
</feature>
<sequence>MATDVENWDDDADFAQGGELFGHSLSTQPTSFSSRMSIRSESLAADEDWQVLVTPDDESSKNKAIFSAKQVGIPIPQSVPQSALLGGAIKRLGKKKSKPKVSDDWGDDFDINDDSEGGLQLKLGGAPGAPATPSNNDDDFDTEWAEGSLGIRFGGTRRDTSNRGRSSSVSAMSPSMGSCMTFESEDDDLNGLVLPSEPIDFSAKLKQRQEKENEKELQEKKDSPTSAPVAQLQLPPRTPADDDDDLLSGLDFDGDSILDTKRTLNRNVKVENVKATPPPTRANITTITFTDKAPSRIPRPAGGSATKPYNLAPIHETGAHRAPAPPAPQFTRLNQQPRSTTTSAQLLRAKRSAPVLGRQSLIPNNSRPPVPFLPAGISNLQSQHIKTKTSQHFRQPSDHERPTSPLGRSFSRMSISDQSRPAPSRAGQRKEGYAPVPLLRSAVGRNTLTVPKRRQQFGSGNELDVFDDLPTSATKESKFIKDPVLKPKNPTLRRKNSHANLALGMPERSQMITPGPSAVPSTPLPPPTPRSGYFPPRTDNLPRFARDTAASRIAREQRTGNARPRSEGPSLVAPSNTNWKTQVALRSPHNSPYAARGKKKDAKGPMLIKNMTPGGPNVKNEKGMVFNAILQRWEGNEHVLSHFSNPSTTTLPLHPTHKDNFSHHHHTSSIPSGLALGLRDQNTLPRHGSPPRPALISQVNGMKGPRIERGMVFDPDRMKWLKVDPRSLANNFESNQLTPGSVSIDDEEDPFAGIDDLPDEKSKIAPGAGGANKENESGTGGDWALGEEFDLGPTFIRRQQSEEKEWRKWTEKWFAGAASNGQVAARDGGEEWKWAIRRVAERS</sequence>
<feature type="region of interest" description="Disordered" evidence="1">
    <location>
        <begin position="1"/>
        <end position="32"/>
    </location>
</feature>
<feature type="region of interest" description="Disordered" evidence="1">
    <location>
        <begin position="551"/>
        <end position="606"/>
    </location>
</feature>
<accession>A0A9P4NH53</accession>
<dbReference type="PANTHER" id="PTHR35140:SF1">
    <property type="entry name" value="MITOTIC CHECK POINT PROTEIN BFA1"/>
    <property type="match status" value="1"/>
</dbReference>
<name>A0A9P4NH53_9PEZI</name>
<dbReference type="EMBL" id="MU007100">
    <property type="protein sequence ID" value="KAF2421196.1"/>
    <property type="molecule type" value="Genomic_DNA"/>
</dbReference>
<dbReference type="InterPro" id="IPR034586">
    <property type="entry name" value="Bfa1/Byr4"/>
</dbReference>
<protein>
    <recommendedName>
        <fullName evidence="4">Cytokinesis regulator</fullName>
    </recommendedName>
</protein>
<dbReference type="GO" id="GO:0044732">
    <property type="term" value="C:mitotic spindle pole body"/>
    <property type="evidence" value="ECO:0007669"/>
    <property type="project" value="TreeGrafter"/>
</dbReference>
<feature type="compositionally biased region" description="Acidic residues" evidence="1">
    <location>
        <begin position="104"/>
        <end position="116"/>
    </location>
</feature>
<feature type="compositionally biased region" description="Low complexity" evidence="1">
    <location>
        <begin position="163"/>
        <end position="178"/>
    </location>
</feature>
<feature type="compositionally biased region" description="Polar residues" evidence="1">
    <location>
        <begin position="411"/>
        <end position="421"/>
    </location>
</feature>
<feature type="compositionally biased region" description="Polar residues" evidence="1">
    <location>
        <begin position="331"/>
        <end position="345"/>
    </location>
</feature>
<dbReference type="GO" id="GO:0005096">
    <property type="term" value="F:GTPase activator activity"/>
    <property type="evidence" value="ECO:0007669"/>
    <property type="project" value="InterPro"/>
</dbReference>
<evidence type="ECO:0000313" key="2">
    <source>
        <dbReference type="EMBL" id="KAF2421196.1"/>
    </source>
</evidence>
<evidence type="ECO:0000313" key="3">
    <source>
        <dbReference type="Proteomes" id="UP000800235"/>
    </source>
</evidence>
<organism evidence="2 3">
    <name type="scientific">Tothia fuscella</name>
    <dbReference type="NCBI Taxonomy" id="1048955"/>
    <lineage>
        <taxon>Eukaryota</taxon>
        <taxon>Fungi</taxon>
        <taxon>Dikarya</taxon>
        <taxon>Ascomycota</taxon>
        <taxon>Pezizomycotina</taxon>
        <taxon>Dothideomycetes</taxon>
        <taxon>Pleosporomycetidae</taxon>
        <taxon>Venturiales</taxon>
        <taxon>Cylindrosympodiaceae</taxon>
        <taxon>Tothia</taxon>
    </lineage>
</organism>
<feature type="compositionally biased region" description="Acidic residues" evidence="1">
    <location>
        <begin position="241"/>
        <end position="256"/>
    </location>
</feature>
<feature type="region of interest" description="Disordered" evidence="1">
    <location>
        <begin position="317"/>
        <end position="467"/>
    </location>
</feature>